<dbReference type="EMBL" id="CP024621">
    <property type="protein sequence ID" value="QHD50006.1"/>
    <property type="molecule type" value="Genomic_DNA"/>
</dbReference>
<gene>
    <name evidence="1" type="ORF">CTT34_10045</name>
</gene>
<name>A0A857GNC4_9GAMM</name>
<dbReference type="AlphaFoldDB" id="A0A857GNC4"/>
<protein>
    <submittedName>
        <fullName evidence="1">Uncharacterized protein</fullName>
    </submittedName>
</protein>
<dbReference type="KEGG" id="hmd:CTT34_10045"/>
<dbReference type="RefSeq" id="WP_159342318.1">
    <property type="nucleotide sequence ID" value="NZ_CP024621.1"/>
</dbReference>
<evidence type="ECO:0000313" key="2">
    <source>
        <dbReference type="Proteomes" id="UP000463949"/>
    </source>
</evidence>
<accession>A0A857GNC4</accession>
<proteinExistence type="predicted"/>
<sequence>MTERKHLGQMMLANCQVCGGNVASAWINDGETLDERKHMVGDWHLRGLSIDTVERYEGDPLPPPCTEREAHR</sequence>
<reference evidence="1 2" key="1">
    <citation type="submission" date="2017-10" db="EMBL/GenBank/DDBJ databases">
        <title>Coral associated bacteria.</title>
        <authorList>
            <person name="Wang X."/>
        </authorList>
    </citation>
    <scope>NUCLEOTIDE SEQUENCE [LARGE SCALE GENOMIC DNA]</scope>
    <source>
        <strain evidence="1 2">SCSIO 43005</strain>
    </source>
</reference>
<evidence type="ECO:0000313" key="1">
    <source>
        <dbReference type="EMBL" id="QHD50006.1"/>
    </source>
</evidence>
<dbReference type="OrthoDB" id="9776609at2"/>
<dbReference type="Proteomes" id="UP000463949">
    <property type="component" value="Chromosome"/>
</dbReference>
<organism evidence="1 2">
    <name type="scientific">Vreelandella aquamarina</name>
    <dbReference type="NCBI Taxonomy" id="77097"/>
    <lineage>
        <taxon>Bacteria</taxon>
        <taxon>Pseudomonadati</taxon>
        <taxon>Pseudomonadota</taxon>
        <taxon>Gammaproteobacteria</taxon>
        <taxon>Oceanospirillales</taxon>
        <taxon>Halomonadaceae</taxon>
        <taxon>Vreelandella</taxon>
    </lineage>
</organism>